<feature type="transmembrane region" description="Helical" evidence="9">
    <location>
        <begin position="169"/>
        <end position="190"/>
    </location>
</feature>
<keyword evidence="3" id="KW-0597">Phosphoprotein</keyword>
<dbReference type="InterPro" id="IPR003594">
    <property type="entry name" value="HATPase_dom"/>
</dbReference>
<evidence type="ECO:0000313" key="12">
    <source>
        <dbReference type="EMBL" id="HFJ53333.1"/>
    </source>
</evidence>
<keyword evidence="5" id="KW-0547">Nucleotide-binding</keyword>
<keyword evidence="4" id="KW-0808">Transferase</keyword>
<evidence type="ECO:0000256" key="8">
    <source>
        <dbReference type="ARBA" id="ARBA00023012"/>
    </source>
</evidence>
<evidence type="ECO:0000259" key="10">
    <source>
        <dbReference type="PROSITE" id="PS50109"/>
    </source>
</evidence>
<keyword evidence="8" id="KW-0902">Two-component regulatory system</keyword>
<feature type="domain" description="Histidine kinase" evidence="10">
    <location>
        <begin position="216"/>
        <end position="424"/>
    </location>
</feature>
<dbReference type="InterPro" id="IPR003661">
    <property type="entry name" value="HisK_dim/P_dom"/>
</dbReference>
<dbReference type="GO" id="GO:0000155">
    <property type="term" value="F:phosphorelay sensor kinase activity"/>
    <property type="evidence" value="ECO:0007669"/>
    <property type="project" value="InterPro"/>
</dbReference>
<dbReference type="SUPFAM" id="SSF55874">
    <property type="entry name" value="ATPase domain of HSP90 chaperone/DNA topoisomerase II/histidine kinase"/>
    <property type="match status" value="1"/>
</dbReference>
<dbReference type="SMART" id="SM00387">
    <property type="entry name" value="HATPase_c"/>
    <property type="match status" value="1"/>
</dbReference>
<dbReference type="InterPro" id="IPR005467">
    <property type="entry name" value="His_kinase_dom"/>
</dbReference>
<accession>A0A7C1NDS5</accession>
<evidence type="ECO:0000256" key="7">
    <source>
        <dbReference type="ARBA" id="ARBA00022840"/>
    </source>
</evidence>
<evidence type="ECO:0000256" key="2">
    <source>
        <dbReference type="ARBA" id="ARBA00012438"/>
    </source>
</evidence>
<feature type="transmembrane region" description="Helical" evidence="9">
    <location>
        <begin position="6"/>
        <end position="27"/>
    </location>
</feature>
<dbReference type="Pfam" id="PF02518">
    <property type="entry name" value="HATPase_c"/>
    <property type="match status" value="1"/>
</dbReference>
<dbReference type="PROSITE" id="PS50109">
    <property type="entry name" value="HIS_KIN"/>
    <property type="match status" value="1"/>
</dbReference>
<evidence type="ECO:0000256" key="4">
    <source>
        <dbReference type="ARBA" id="ARBA00022679"/>
    </source>
</evidence>
<dbReference type="AlphaFoldDB" id="A0A7C1NDS5"/>
<comment type="catalytic activity">
    <reaction evidence="1">
        <text>ATP + protein L-histidine = ADP + protein N-phospho-L-histidine.</text>
        <dbReference type="EC" id="2.7.13.3"/>
    </reaction>
</comment>
<dbReference type="EMBL" id="DSTU01000003">
    <property type="protein sequence ID" value="HFJ53333.1"/>
    <property type="molecule type" value="Genomic_DNA"/>
</dbReference>
<sequence>MRRLTIYSITFAVLVLIVFNVQGWLVLTQTRKALEEELETRLENIASILALRLKGWENSSEIIPVLTETMNSSNLLNISLIDESLRFLLNLRDPQVVGQHSPLIELDAPEIQSAFAGMPASTRLYTAGSAYLKSAYAPVYDRNGIPRAVLGVEADARFFRAISTYHRTLLFINGLSLIAILTIVITGITLNRYALKLQENVARTATFALLGEMSASLAHDLRNPLATILAAVDNLRIRYKLADDKTFGYIQEQIVRLNEIINNYLSMGISQSGTAEPVSMQEVIQETVGMLSSEINKYRIRTEIVLNELPPIGGIRQQLQRLFTNLLLNAIQAQPQGGMIRISGEAKQTGKHKWVVIKIADQGPGIPAKYRRKVFEPFFTTKEKGSGLGLFIARKIVELHNGQISIFSKTGTGTTVEVKLPVYENSAC</sequence>
<keyword evidence="9" id="KW-0812">Transmembrane</keyword>
<comment type="caution">
    <text evidence="11">The sequence shown here is derived from an EMBL/GenBank/DDBJ whole genome shotgun (WGS) entry which is preliminary data.</text>
</comment>
<keyword evidence="9" id="KW-1133">Transmembrane helix</keyword>
<dbReference type="Pfam" id="PF00512">
    <property type="entry name" value="HisKA"/>
    <property type="match status" value="1"/>
</dbReference>
<evidence type="ECO:0000256" key="5">
    <source>
        <dbReference type="ARBA" id="ARBA00022741"/>
    </source>
</evidence>
<dbReference type="SMART" id="SM00388">
    <property type="entry name" value="HisKA"/>
    <property type="match status" value="1"/>
</dbReference>
<keyword evidence="7" id="KW-0067">ATP-binding</keyword>
<evidence type="ECO:0000256" key="3">
    <source>
        <dbReference type="ARBA" id="ARBA00022553"/>
    </source>
</evidence>
<dbReference type="PANTHER" id="PTHR43065:SF10">
    <property type="entry name" value="PEROXIDE STRESS-ACTIVATED HISTIDINE KINASE MAK3"/>
    <property type="match status" value="1"/>
</dbReference>
<dbReference type="PANTHER" id="PTHR43065">
    <property type="entry name" value="SENSOR HISTIDINE KINASE"/>
    <property type="match status" value="1"/>
</dbReference>
<dbReference type="GO" id="GO:0005524">
    <property type="term" value="F:ATP binding"/>
    <property type="evidence" value="ECO:0007669"/>
    <property type="project" value="UniProtKB-KW"/>
</dbReference>
<dbReference type="PRINTS" id="PR00344">
    <property type="entry name" value="BCTRLSENSOR"/>
</dbReference>
<dbReference type="InterPro" id="IPR004358">
    <property type="entry name" value="Sig_transdc_His_kin-like_C"/>
</dbReference>
<gene>
    <name evidence="11" type="ORF">ENP94_03095</name>
    <name evidence="12" type="ORF">ENS16_01410</name>
</gene>
<evidence type="ECO:0000256" key="6">
    <source>
        <dbReference type="ARBA" id="ARBA00022777"/>
    </source>
</evidence>
<evidence type="ECO:0000256" key="1">
    <source>
        <dbReference type="ARBA" id="ARBA00000085"/>
    </source>
</evidence>
<evidence type="ECO:0000256" key="9">
    <source>
        <dbReference type="SAM" id="Phobius"/>
    </source>
</evidence>
<dbReference type="CDD" id="cd00082">
    <property type="entry name" value="HisKA"/>
    <property type="match status" value="1"/>
</dbReference>
<keyword evidence="6 11" id="KW-0418">Kinase</keyword>
<dbReference type="EMBL" id="DSLG01000003">
    <property type="protein sequence ID" value="HEA86978.1"/>
    <property type="molecule type" value="Genomic_DNA"/>
</dbReference>
<dbReference type="Gene3D" id="1.10.287.130">
    <property type="match status" value="1"/>
</dbReference>
<proteinExistence type="predicted"/>
<keyword evidence="9" id="KW-0472">Membrane</keyword>
<dbReference type="EC" id="2.7.13.3" evidence="2"/>
<protein>
    <recommendedName>
        <fullName evidence="2">histidine kinase</fullName>
        <ecNumber evidence="2">2.7.13.3</ecNumber>
    </recommendedName>
</protein>
<dbReference type="InterPro" id="IPR036890">
    <property type="entry name" value="HATPase_C_sf"/>
</dbReference>
<dbReference type="InterPro" id="IPR036097">
    <property type="entry name" value="HisK_dim/P_sf"/>
</dbReference>
<name>A0A7C1NDS5_UNCW3</name>
<reference evidence="11" key="1">
    <citation type="journal article" date="2020" name="mSystems">
        <title>Genome- and Community-Level Interaction Insights into Carbon Utilization and Element Cycling Functions of Hydrothermarchaeota in Hydrothermal Sediment.</title>
        <authorList>
            <person name="Zhou Z."/>
            <person name="Liu Y."/>
            <person name="Xu W."/>
            <person name="Pan J."/>
            <person name="Luo Z.H."/>
            <person name="Li M."/>
        </authorList>
    </citation>
    <scope>NUCLEOTIDE SEQUENCE [LARGE SCALE GENOMIC DNA]</scope>
    <source>
        <strain evidence="11">SpSt-265</strain>
        <strain evidence="12">SpSt-465</strain>
    </source>
</reference>
<dbReference type="SUPFAM" id="SSF47384">
    <property type="entry name" value="Homodimeric domain of signal transducing histidine kinase"/>
    <property type="match status" value="1"/>
</dbReference>
<dbReference type="Gene3D" id="3.30.565.10">
    <property type="entry name" value="Histidine kinase-like ATPase, C-terminal domain"/>
    <property type="match status" value="1"/>
</dbReference>
<organism evidence="11">
    <name type="scientific">candidate division WOR-3 bacterium</name>
    <dbReference type="NCBI Taxonomy" id="2052148"/>
    <lineage>
        <taxon>Bacteria</taxon>
        <taxon>Bacteria division WOR-3</taxon>
    </lineage>
</organism>
<evidence type="ECO:0000313" key="11">
    <source>
        <dbReference type="EMBL" id="HEA86978.1"/>
    </source>
</evidence>